<keyword evidence="3" id="KW-1185">Reference proteome</keyword>
<organism evidence="2 3">
    <name type="scientific">Heyndrickxia oleronia</name>
    <dbReference type="NCBI Taxonomy" id="38875"/>
    <lineage>
        <taxon>Bacteria</taxon>
        <taxon>Bacillati</taxon>
        <taxon>Bacillota</taxon>
        <taxon>Bacilli</taxon>
        <taxon>Bacillales</taxon>
        <taxon>Bacillaceae</taxon>
        <taxon>Heyndrickxia</taxon>
    </lineage>
</organism>
<accession>A0A8E2LD15</accession>
<keyword evidence="1" id="KW-1133">Transmembrane helix</keyword>
<protein>
    <submittedName>
        <fullName evidence="2">Uncharacterized protein</fullName>
    </submittedName>
</protein>
<feature type="transmembrane region" description="Helical" evidence="1">
    <location>
        <begin position="369"/>
        <end position="390"/>
    </location>
</feature>
<name>A0A8E2LD15_9BACI</name>
<sequence length="801" mass="90131">MMKQSKKTIFVLAIIFLFSIFSIKPVFAKETIQIDVDAGLNGNIKSGRGFPIFLTIKNNGEDFSGSLLVNFAPSYNAGGMKAIHVELPAGTTKKYTVALPGLSEDIGYELTRNPIVHLYKGDWREDNEVKVSGKRTFSPKFIQQDEKSVGILSENPDRLKELKSIPATAGNVEVYPLSKKLIPTDSLGLDLLDYIIVDEYALTQLDEKQQKSLHDWIEAGGVLIAGATPEGLDSFGLLKDNMPMSIKSERVLTNLSFLTVNNEENPDFTQLPIFIGNINEKAIVMTEVESTPVIARKQIGKGEIIQTAFSLGDEPLSSWKNYHTWLGSLLSQSDSSYIPSIMQNNGRGFYDNFSYELVDINELFESSQFSLGVILSILAGYFIIIVPLLYIILRRLDRREHAWWLIPVISIVFSLGIFLTGAKDRIASPQINQMASLEADGNGGLSGIYGASLMSNTSGDYTFIYPKGEFNGSPIVRNGAGSIESLSRQAVIENKLKTDQITFNKVEYWSTRSLLGYTQIKKAGQFQVQLSINNQKITGKIKNQFPYDFDEVYIWSGYRTYKLGKLSKGQTLTVNEKMLDSYLLAPIHNGNLSGYPSNVTTDEIFRLKKDRLEWIAGFLSDRMNKESLPVVYGITKSPVIEAELEKKKAKMRNLSLIYQPFEITGIINGPFTLNQNSIRTKTSVIRGNIYEENVGRGNEIMLEDGEYEINYYLPKQLISDRTEIQQLSLQIEPSNFVDYQLYDFTAKKYIPIDEKNKVTVFDKQIDRYYRNGTFKIKILKLGQGDPHVFLPNLTVKGEVRP</sequence>
<dbReference type="InterPro" id="IPR029062">
    <property type="entry name" value="Class_I_gatase-like"/>
</dbReference>
<dbReference type="EMBL" id="MTLA01000266">
    <property type="protein sequence ID" value="OOP66758.1"/>
    <property type="molecule type" value="Genomic_DNA"/>
</dbReference>
<comment type="caution">
    <text evidence="2">The sequence shown here is derived from an EMBL/GenBank/DDBJ whole genome shotgun (WGS) entry which is preliminary data.</text>
</comment>
<gene>
    <name evidence="2" type="ORF">BWZ43_19255</name>
</gene>
<reference evidence="2 3" key="1">
    <citation type="submission" date="2017-01" db="EMBL/GenBank/DDBJ databases">
        <title>Draft genome sequence of Bacillus oleronius.</title>
        <authorList>
            <person name="Allam M."/>
        </authorList>
    </citation>
    <scope>NUCLEOTIDE SEQUENCE [LARGE SCALE GENOMIC DNA]</scope>
    <source>
        <strain evidence="2 3">DSM 9356</strain>
    </source>
</reference>
<keyword evidence="1" id="KW-0472">Membrane</keyword>
<keyword evidence="1" id="KW-0812">Transmembrane</keyword>
<dbReference type="SUPFAM" id="SSF52317">
    <property type="entry name" value="Class I glutamine amidotransferase-like"/>
    <property type="match status" value="1"/>
</dbReference>
<dbReference type="AlphaFoldDB" id="A0A8E2LD15"/>
<evidence type="ECO:0000256" key="1">
    <source>
        <dbReference type="SAM" id="Phobius"/>
    </source>
</evidence>
<evidence type="ECO:0000313" key="2">
    <source>
        <dbReference type="EMBL" id="OOP66758.1"/>
    </source>
</evidence>
<dbReference type="Proteomes" id="UP000189761">
    <property type="component" value="Unassembled WGS sequence"/>
</dbReference>
<evidence type="ECO:0000313" key="3">
    <source>
        <dbReference type="Proteomes" id="UP000189761"/>
    </source>
</evidence>
<feature type="transmembrane region" description="Helical" evidence="1">
    <location>
        <begin position="402"/>
        <end position="422"/>
    </location>
</feature>
<dbReference type="Gene3D" id="3.40.50.880">
    <property type="match status" value="1"/>
</dbReference>
<proteinExistence type="predicted"/>